<dbReference type="AlphaFoldDB" id="A0A212KXF2"/>
<name>A0A212KXF2_9BACT</name>
<sequence length="71" mass="7937">MFRAVLSSESGYCRAKLFLPQGKTYTVLPMHLPLVLMLLPQMNSFSDNQTTRRQYGRTLDTAAAQGRCAAL</sequence>
<reference evidence="1" key="1">
    <citation type="submission" date="2016-08" db="EMBL/GenBank/DDBJ databases">
        <authorList>
            <person name="Seilhamer J.J."/>
        </authorList>
    </citation>
    <scope>NUCLEOTIDE SEQUENCE</scope>
    <source>
        <strain evidence="1">86-1</strain>
    </source>
</reference>
<gene>
    <name evidence="1" type="ORF">KL86DES1_10059</name>
</gene>
<proteinExistence type="predicted"/>
<dbReference type="EMBL" id="FMJC01000001">
    <property type="protein sequence ID" value="SCM69936.1"/>
    <property type="molecule type" value="Genomic_DNA"/>
</dbReference>
<evidence type="ECO:0000313" key="1">
    <source>
        <dbReference type="EMBL" id="SCM69936.1"/>
    </source>
</evidence>
<protein>
    <submittedName>
        <fullName evidence="1">Uncharacterized protein</fullName>
    </submittedName>
</protein>
<organism evidence="1">
    <name type="scientific">uncultured Desulfovibrio sp</name>
    <dbReference type="NCBI Taxonomy" id="167968"/>
    <lineage>
        <taxon>Bacteria</taxon>
        <taxon>Pseudomonadati</taxon>
        <taxon>Thermodesulfobacteriota</taxon>
        <taxon>Desulfovibrionia</taxon>
        <taxon>Desulfovibrionales</taxon>
        <taxon>Desulfovibrionaceae</taxon>
        <taxon>Desulfovibrio</taxon>
        <taxon>environmental samples</taxon>
    </lineage>
</organism>
<accession>A0A212KXF2</accession>